<gene>
    <name evidence="3" type="primary">LOC115227140</name>
</gene>
<feature type="domain" description="Endonuclease/exonuclease/phosphatase" evidence="1">
    <location>
        <begin position="93"/>
        <end position="191"/>
    </location>
</feature>
<dbReference type="SUPFAM" id="SSF56219">
    <property type="entry name" value="DNase I-like"/>
    <property type="match status" value="1"/>
</dbReference>
<dbReference type="RefSeq" id="XP_029653915.1">
    <property type="nucleotide sequence ID" value="XM_029798055.1"/>
</dbReference>
<organism evidence="2 3">
    <name type="scientific">Octopus sinensis</name>
    <name type="common">East Asian common octopus</name>
    <dbReference type="NCBI Taxonomy" id="2607531"/>
    <lineage>
        <taxon>Eukaryota</taxon>
        <taxon>Metazoa</taxon>
        <taxon>Spiralia</taxon>
        <taxon>Lophotrochozoa</taxon>
        <taxon>Mollusca</taxon>
        <taxon>Cephalopoda</taxon>
        <taxon>Coleoidea</taxon>
        <taxon>Octopodiformes</taxon>
        <taxon>Octopoda</taxon>
        <taxon>Incirrata</taxon>
        <taxon>Octopodidae</taxon>
        <taxon>Octopus</taxon>
    </lineage>
</organism>
<dbReference type="GO" id="GO:0003824">
    <property type="term" value="F:catalytic activity"/>
    <property type="evidence" value="ECO:0007669"/>
    <property type="project" value="InterPro"/>
</dbReference>
<dbReference type="KEGG" id="osn:115227140"/>
<dbReference type="Pfam" id="PF14529">
    <property type="entry name" value="Exo_endo_phos_2"/>
    <property type="match status" value="1"/>
</dbReference>
<proteinExistence type="predicted"/>
<dbReference type="InterPro" id="IPR036691">
    <property type="entry name" value="Endo/exonu/phosph_ase_sf"/>
</dbReference>
<dbReference type="Proteomes" id="UP000515154">
    <property type="component" value="Unplaced"/>
</dbReference>
<reference evidence="3" key="1">
    <citation type="submission" date="2025-08" db="UniProtKB">
        <authorList>
            <consortium name="RefSeq"/>
        </authorList>
    </citation>
    <scope>IDENTIFICATION</scope>
</reference>
<dbReference type="InterPro" id="IPR005135">
    <property type="entry name" value="Endo/exonuclease/phosphatase"/>
</dbReference>
<keyword evidence="2" id="KW-1185">Reference proteome</keyword>
<dbReference type="AlphaFoldDB" id="A0A6P7TVF8"/>
<evidence type="ECO:0000313" key="2">
    <source>
        <dbReference type="Proteomes" id="UP000515154"/>
    </source>
</evidence>
<sequence>MLSTNPVDLLIVNETKLKQHDDYYLKGYYSLDIKWKSGSIASTGTSIFYKSTLRVKNLKIVSEELCEFVTIDVRLEKTWIKIGGMYSKYLSKYPSLIKNFFADKHTSLSILLGDLNDKCSSFGCMGTNRDGFILKKLSKSFGFSVITSKTPNHYSPGGWDYLGLALVSLSALQLLEEPITINDIGSDHLPILYKLNVTPLKVTPTFIRCNLTPINWDHYRKSFAIYLNKFAPQLGDNFSGEDLEKSSNSLIGFIKSYLEIHSSKITSNSKKIPLTCKNVAVLLKKKQCIRNKLCRCVDFHDRSVLKNEMFAISQEIRRSTIAAKNKEWKAECNKLHKANPNFWKVFGKLSTSKSEEAIPKLLNQDRSPASLEEIYELYKYLRCLFSCSLHLGYVPSS</sequence>
<evidence type="ECO:0000313" key="3">
    <source>
        <dbReference type="RefSeq" id="XP_029653915.1"/>
    </source>
</evidence>
<name>A0A6P7TVF8_9MOLL</name>
<accession>A0A6P7TVF8</accession>
<protein>
    <submittedName>
        <fullName evidence="3">Uncharacterized protein LOC115227140</fullName>
    </submittedName>
</protein>
<evidence type="ECO:0000259" key="1">
    <source>
        <dbReference type="Pfam" id="PF14529"/>
    </source>
</evidence>
<dbReference type="Gene3D" id="3.60.10.10">
    <property type="entry name" value="Endonuclease/exonuclease/phosphatase"/>
    <property type="match status" value="1"/>
</dbReference>